<sequence>MTPELEPLSKLLRRTNMRTVHPTGFNVYYASVIGGLDLEPALFSKIKHCRQGNIDQLDDKEETKRKVDEKRESRILKILLLSFYIFVAFFAM</sequence>
<gene>
    <name evidence="2" type="ORF">AVEN_163767_1</name>
</gene>
<evidence type="ECO:0000256" key="1">
    <source>
        <dbReference type="SAM" id="Phobius"/>
    </source>
</evidence>
<dbReference type="AlphaFoldDB" id="A0A4Y2HNQ0"/>
<evidence type="ECO:0000313" key="2">
    <source>
        <dbReference type="EMBL" id="GBM66860.1"/>
    </source>
</evidence>
<dbReference type="EMBL" id="BGPR01002049">
    <property type="protein sequence ID" value="GBM66860.1"/>
    <property type="molecule type" value="Genomic_DNA"/>
</dbReference>
<reference evidence="2 3" key="1">
    <citation type="journal article" date="2019" name="Sci. Rep.">
        <title>Orb-weaving spider Araneus ventricosus genome elucidates the spidroin gene catalogue.</title>
        <authorList>
            <person name="Kono N."/>
            <person name="Nakamura H."/>
            <person name="Ohtoshi R."/>
            <person name="Moran D.A.P."/>
            <person name="Shinohara A."/>
            <person name="Yoshida Y."/>
            <person name="Fujiwara M."/>
            <person name="Mori M."/>
            <person name="Tomita M."/>
            <person name="Arakawa K."/>
        </authorList>
    </citation>
    <scope>NUCLEOTIDE SEQUENCE [LARGE SCALE GENOMIC DNA]</scope>
</reference>
<feature type="transmembrane region" description="Helical" evidence="1">
    <location>
        <begin position="74"/>
        <end position="91"/>
    </location>
</feature>
<evidence type="ECO:0000313" key="3">
    <source>
        <dbReference type="Proteomes" id="UP000499080"/>
    </source>
</evidence>
<proteinExistence type="predicted"/>
<organism evidence="2 3">
    <name type="scientific">Araneus ventricosus</name>
    <name type="common">Orbweaver spider</name>
    <name type="synonym">Epeira ventricosa</name>
    <dbReference type="NCBI Taxonomy" id="182803"/>
    <lineage>
        <taxon>Eukaryota</taxon>
        <taxon>Metazoa</taxon>
        <taxon>Ecdysozoa</taxon>
        <taxon>Arthropoda</taxon>
        <taxon>Chelicerata</taxon>
        <taxon>Arachnida</taxon>
        <taxon>Araneae</taxon>
        <taxon>Araneomorphae</taxon>
        <taxon>Entelegynae</taxon>
        <taxon>Araneoidea</taxon>
        <taxon>Araneidae</taxon>
        <taxon>Araneus</taxon>
    </lineage>
</organism>
<keyword evidence="3" id="KW-1185">Reference proteome</keyword>
<accession>A0A4Y2HNQ0</accession>
<comment type="caution">
    <text evidence="2">The sequence shown here is derived from an EMBL/GenBank/DDBJ whole genome shotgun (WGS) entry which is preliminary data.</text>
</comment>
<name>A0A4Y2HNQ0_ARAVE</name>
<protein>
    <submittedName>
        <fullName evidence="2">Uncharacterized protein</fullName>
    </submittedName>
</protein>
<keyword evidence="1" id="KW-0472">Membrane</keyword>
<keyword evidence="1" id="KW-1133">Transmembrane helix</keyword>
<dbReference type="Proteomes" id="UP000499080">
    <property type="component" value="Unassembled WGS sequence"/>
</dbReference>
<keyword evidence="1" id="KW-0812">Transmembrane</keyword>